<evidence type="ECO:0000256" key="8">
    <source>
        <dbReference type="ARBA" id="ARBA00023136"/>
    </source>
</evidence>
<dbReference type="Gene3D" id="3.40.50.300">
    <property type="entry name" value="P-loop containing nucleotide triphosphate hydrolases"/>
    <property type="match status" value="1"/>
</dbReference>
<dbReference type="CDD" id="cd18587">
    <property type="entry name" value="ABC_6TM_LapB_like"/>
    <property type="match status" value="1"/>
</dbReference>
<dbReference type="GO" id="GO:0016887">
    <property type="term" value="F:ATP hydrolysis activity"/>
    <property type="evidence" value="ECO:0007669"/>
    <property type="project" value="InterPro"/>
</dbReference>
<dbReference type="CDD" id="cd02421">
    <property type="entry name" value="Peptidase_C39_likeD"/>
    <property type="match status" value="1"/>
</dbReference>
<evidence type="ECO:0000256" key="4">
    <source>
        <dbReference type="ARBA" id="ARBA00022692"/>
    </source>
</evidence>
<sequence length="725" mass="79261">MQETDRTAPETQWNLGEDMDRHDDPLLDALMLVAKLHGLPASRTGIVAGLPLVQNRVTVELFPRCAERAGLSSRIVKRPLARISQLQLPAVLLLHNRQAVAVVERDLEEDTFKILLPEAGTGEKSITRAELEKLYAGFAIFVRPKYRLGREGGVAREAEGTGHWFWGTLTSSWRIYRDVVVASLLINVFGLVSTFYVLNVYDRVIPNSAFETLWVLSIGVTVVYLFGMLMQGLRGYFIDEAGKKANLRISSVLLQRVLNLRLEVRPQSVGSFSNNLREFESILDFITSFSITTLIDVPFVILGLGVIWYIGGEVILAIFIVSIVIMMLYSACIQAPLRRAVENTFAASSQKNAILVEGLAGLETVKMLGAESHVQRSWEDAVGYIATWSARSRFLSSSVNQVAYLVQNLAVVGLVVAGVYAISVGKLTQGGLVALVILSRQVVAPVAQVANLATRFHRAKEAYKTLDDIMKLPVERPAGKTFLHRTRFHGGIGVRGLSFAYPGQSVNALNNITLNIEAGEKVGIIGPIGSGKTTLGKLLLGLFEPGSGMVTMDDTDLRQIDPAELRHYVGYVPQDISLFKGTVRENLTLGADDVDDHSIMRAAELAGVGEFVKKHPLGFDMEVAEFGRGLSGGQRQCVAIARALLLDPPVLVLDEPTSNMDSRSELRLKNNLAEGAKEKTMILITHRASLLELVDRIIVIDNGTVVADGPKGAVLEALQRGHLNI</sequence>
<keyword evidence="8 9" id="KW-0472">Membrane</keyword>
<feature type="transmembrane region" description="Helical" evidence="9">
    <location>
        <begin position="402"/>
        <end position="422"/>
    </location>
</feature>
<dbReference type="Gene3D" id="1.20.1560.10">
    <property type="entry name" value="ABC transporter type 1, transmembrane domain"/>
    <property type="match status" value="1"/>
</dbReference>
<evidence type="ECO:0000259" key="12">
    <source>
        <dbReference type="PROSITE" id="PS50990"/>
    </source>
</evidence>
<dbReference type="EMBL" id="SRSC01000005">
    <property type="protein sequence ID" value="TGU70346.1"/>
    <property type="molecule type" value="Genomic_DNA"/>
</dbReference>
<dbReference type="NCBIfam" id="TIGR03375">
    <property type="entry name" value="type_I_sec_LssB"/>
    <property type="match status" value="1"/>
</dbReference>
<reference evidence="13 14" key="1">
    <citation type="submission" date="2019-04" db="EMBL/GenBank/DDBJ databases">
        <title>Geobacter oryzae sp. nov., ferric-reducing bacteria isolated from paddy soil.</title>
        <authorList>
            <person name="Xu Z."/>
            <person name="Masuda Y."/>
            <person name="Itoh H."/>
            <person name="Senoo K."/>
        </authorList>
    </citation>
    <scope>NUCLEOTIDE SEQUENCE [LARGE SCALE GENOMIC DNA]</scope>
    <source>
        <strain evidence="13 14">Red111</strain>
    </source>
</reference>
<name>A0A4S1CBN4_9BACT</name>
<dbReference type="PROSITE" id="PS50990">
    <property type="entry name" value="PEPTIDASE_C39"/>
    <property type="match status" value="1"/>
</dbReference>
<dbReference type="InterPro" id="IPR017750">
    <property type="entry name" value="ATPase_T1SS"/>
</dbReference>
<dbReference type="SUPFAM" id="SSF52540">
    <property type="entry name" value="P-loop containing nucleoside triphosphate hydrolases"/>
    <property type="match status" value="1"/>
</dbReference>
<feature type="domain" description="Peptidase C39" evidence="12">
    <location>
        <begin position="18"/>
        <end position="142"/>
    </location>
</feature>
<dbReference type="Proteomes" id="UP000306416">
    <property type="component" value="Unassembled WGS sequence"/>
</dbReference>
<dbReference type="InterPro" id="IPR039421">
    <property type="entry name" value="Type_1_exporter"/>
</dbReference>
<dbReference type="InterPro" id="IPR036640">
    <property type="entry name" value="ABC1_TM_sf"/>
</dbReference>
<evidence type="ECO:0000256" key="1">
    <source>
        <dbReference type="ARBA" id="ARBA00004651"/>
    </source>
</evidence>
<dbReference type="GO" id="GO:0005886">
    <property type="term" value="C:plasma membrane"/>
    <property type="evidence" value="ECO:0007669"/>
    <property type="project" value="UniProtKB-SubCell"/>
</dbReference>
<dbReference type="Pfam" id="PF03412">
    <property type="entry name" value="Peptidase_C39"/>
    <property type="match status" value="1"/>
</dbReference>
<dbReference type="InterPro" id="IPR005074">
    <property type="entry name" value="Peptidase_C39"/>
</dbReference>
<proteinExistence type="predicted"/>
<comment type="subcellular location">
    <subcellularLocation>
        <location evidence="1">Cell membrane</location>
        <topology evidence="1">Multi-pass membrane protein</topology>
    </subcellularLocation>
</comment>
<evidence type="ECO:0000256" key="6">
    <source>
        <dbReference type="ARBA" id="ARBA00022840"/>
    </source>
</evidence>
<evidence type="ECO:0000256" key="5">
    <source>
        <dbReference type="ARBA" id="ARBA00022741"/>
    </source>
</evidence>
<keyword evidence="2" id="KW-0813">Transport</keyword>
<keyword evidence="14" id="KW-1185">Reference proteome</keyword>
<dbReference type="Gene3D" id="3.90.70.10">
    <property type="entry name" value="Cysteine proteinases"/>
    <property type="match status" value="1"/>
</dbReference>
<keyword evidence="5" id="KW-0547">Nucleotide-binding</keyword>
<dbReference type="GO" id="GO:0140359">
    <property type="term" value="F:ABC-type transporter activity"/>
    <property type="evidence" value="ECO:0007669"/>
    <property type="project" value="InterPro"/>
</dbReference>
<dbReference type="SMART" id="SM00382">
    <property type="entry name" value="AAA"/>
    <property type="match status" value="1"/>
</dbReference>
<keyword evidence="7 9" id="KW-1133">Transmembrane helix</keyword>
<evidence type="ECO:0000259" key="10">
    <source>
        <dbReference type="PROSITE" id="PS50893"/>
    </source>
</evidence>
<dbReference type="InterPro" id="IPR003439">
    <property type="entry name" value="ABC_transporter-like_ATP-bd"/>
</dbReference>
<keyword evidence="3" id="KW-1003">Cell membrane</keyword>
<dbReference type="GO" id="GO:0008233">
    <property type="term" value="F:peptidase activity"/>
    <property type="evidence" value="ECO:0007669"/>
    <property type="project" value="InterPro"/>
</dbReference>
<organism evidence="13 14">
    <name type="scientific">Geomonas terrae</name>
    <dbReference type="NCBI Taxonomy" id="2562681"/>
    <lineage>
        <taxon>Bacteria</taxon>
        <taxon>Pseudomonadati</taxon>
        <taxon>Thermodesulfobacteriota</taxon>
        <taxon>Desulfuromonadia</taxon>
        <taxon>Geobacterales</taxon>
        <taxon>Geobacteraceae</taxon>
        <taxon>Geomonas</taxon>
    </lineage>
</organism>
<keyword evidence="4 9" id="KW-0812">Transmembrane</keyword>
<evidence type="ECO:0000259" key="11">
    <source>
        <dbReference type="PROSITE" id="PS50929"/>
    </source>
</evidence>
<dbReference type="InterPro" id="IPR003593">
    <property type="entry name" value="AAA+_ATPase"/>
</dbReference>
<comment type="caution">
    <text evidence="13">The sequence shown here is derived from an EMBL/GenBank/DDBJ whole genome shotgun (WGS) entry which is preliminary data.</text>
</comment>
<gene>
    <name evidence="13" type="ORF">E4633_19355</name>
</gene>
<dbReference type="Pfam" id="PF00005">
    <property type="entry name" value="ABC_tran"/>
    <property type="match status" value="1"/>
</dbReference>
<dbReference type="PANTHER" id="PTHR24221:SF248">
    <property type="entry name" value="ABC TRANSPORTER TRANSMEMBRANE REGION"/>
    <property type="match status" value="1"/>
</dbReference>
<feature type="transmembrane region" description="Helical" evidence="9">
    <location>
        <begin position="213"/>
        <end position="233"/>
    </location>
</feature>
<dbReference type="GO" id="GO:0005524">
    <property type="term" value="F:ATP binding"/>
    <property type="evidence" value="ECO:0007669"/>
    <property type="project" value="UniProtKB-KW"/>
</dbReference>
<dbReference type="AlphaFoldDB" id="A0A4S1CBN4"/>
<feature type="domain" description="ABC transporter" evidence="10">
    <location>
        <begin position="492"/>
        <end position="725"/>
    </location>
</feature>
<protein>
    <submittedName>
        <fullName evidence="13">Type I secretion system permease/ATPase</fullName>
    </submittedName>
</protein>
<accession>A0A4S1CBN4</accession>
<dbReference type="InterPro" id="IPR027417">
    <property type="entry name" value="P-loop_NTPase"/>
</dbReference>
<dbReference type="RefSeq" id="WP_135872816.1">
    <property type="nucleotide sequence ID" value="NZ_SRSC01000005.1"/>
</dbReference>
<dbReference type="PROSITE" id="PS50893">
    <property type="entry name" value="ABC_TRANSPORTER_2"/>
    <property type="match status" value="1"/>
</dbReference>
<dbReference type="PANTHER" id="PTHR24221">
    <property type="entry name" value="ATP-BINDING CASSETTE SUB-FAMILY B"/>
    <property type="match status" value="1"/>
</dbReference>
<dbReference type="FunFam" id="3.40.50.300:FF:000299">
    <property type="entry name" value="ABC transporter ATP-binding protein/permease"/>
    <property type="match status" value="1"/>
</dbReference>
<dbReference type="InterPro" id="IPR011527">
    <property type="entry name" value="ABC1_TM_dom"/>
</dbReference>
<evidence type="ECO:0000256" key="7">
    <source>
        <dbReference type="ARBA" id="ARBA00022989"/>
    </source>
</evidence>
<feature type="transmembrane region" description="Helical" evidence="9">
    <location>
        <begin position="179"/>
        <end position="201"/>
    </location>
</feature>
<dbReference type="PROSITE" id="PS00211">
    <property type="entry name" value="ABC_TRANSPORTER_1"/>
    <property type="match status" value="1"/>
</dbReference>
<evidence type="ECO:0000256" key="2">
    <source>
        <dbReference type="ARBA" id="ARBA00022448"/>
    </source>
</evidence>
<evidence type="ECO:0000313" key="13">
    <source>
        <dbReference type="EMBL" id="TGU70346.1"/>
    </source>
</evidence>
<dbReference type="GO" id="GO:0034040">
    <property type="term" value="F:ATPase-coupled lipid transmembrane transporter activity"/>
    <property type="evidence" value="ECO:0007669"/>
    <property type="project" value="TreeGrafter"/>
</dbReference>
<dbReference type="SUPFAM" id="SSF90123">
    <property type="entry name" value="ABC transporter transmembrane region"/>
    <property type="match status" value="1"/>
</dbReference>
<evidence type="ECO:0000256" key="9">
    <source>
        <dbReference type="SAM" id="Phobius"/>
    </source>
</evidence>
<feature type="transmembrane region" description="Helical" evidence="9">
    <location>
        <begin position="307"/>
        <end position="329"/>
    </location>
</feature>
<keyword evidence="6" id="KW-0067">ATP-binding</keyword>
<dbReference type="InterPro" id="IPR017871">
    <property type="entry name" value="ABC_transporter-like_CS"/>
</dbReference>
<dbReference type="PROSITE" id="PS50929">
    <property type="entry name" value="ABC_TM1F"/>
    <property type="match status" value="1"/>
</dbReference>
<evidence type="ECO:0000313" key="14">
    <source>
        <dbReference type="Proteomes" id="UP000306416"/>
    </source>
</evidence>
<dbReference type="GO" id="GO:0006508">
    <property type="term" value="P:proteolysis"/>
    <property type="evidence" value="ECO:0007669"/>
    <property type="project" value="InterPro"/>
</dbReference>
<feature type="domain" description="ABC transmembrane type-1" evidence="11">
    <location>
        <begin position="179"/>
        <end position="458"/>
    </location>
</feature>
<feature type="transmembrane region" description="Helical" evidence="9">
    <location>
        <begin position="282"/>
        <end position="301"/>
    </location>
</feature>
<evidence type="ECO:0000256" key="3">
    <source>
        <dbReference type="ARBA" id="ARBA00022475"/>
    </source>
</evidence>
<dbReference type="Pfam" id="PF00664">
    <property type="entry name" value="ABC_membrane"/>
    <property type="match status" value="1"/>
</dbReference>